<accession>A0AAU7WQ25</accession>
<dbReference type="RefSeq" id="WP_115580353.1">
    <property type="nucleotide sequence ID" value="NZ_CP158490.1"/>
</dbReference>
<dbReference type="Pfam" id="PF14491">
    <property type="entry name" value="DUF4435"/>
    <property type="match status" value="1"/>
</dbReference>
<name>A0AAU7WQ25_9PSED</name>
<reference evidence="2" key="1">
    <citation type="submission" date="2024-06" db="EMBL/GenBank/DDBJ databases">
        <authorList>
            <person name="Wu L."/>
        </authorList>
    </citation>
    <scope>NUCLEOTIDE SEQUENCE</scope>
    <source>
        <strain evidence="2">W17</strain>
    </source>
</reference>
<protein>
    <submittedName>
        <fullName evidence="2">DUF4435 domain-containing protein</fullName>
    </submittedName>
</protein>
<dbReference type="InterPro" id="IPR029492">
    <property type="entry name" value="DUF4435"/>
</dbReference>
<sequence length="291" mass="33771">MIFSRTNSGLSNFHAFCDVDFLVYSEGGTPSDFKKDDECTWSIDSVFWKSVFLRFLPNIKIKIKSLGSKEFVRPYAEKIAENSVSNSIAVFDRDYDSHRGDLIKHHRILYTHGYSWENDACRSELLISILNSVHPDGKIPEKHIQNIKLRYSNFLKSINRVVIIDLLCGLVRIKGVDRERFWSLVDTSNSPDYKIKKEQLKKLIKEIKSRRTAPLRYLGKERILPATDCYGKMISMFCYSIFCEYYKEITGCKNVPRHFADKMIAEAIKTADLGEVPQIKEHYEKIMSSIL</sequence>
<evidence type="ECO:0000313" key="2">
    <source>
        <dbReference type="EMBL" id="XBY21780.1"/>
    </source>
</evidence>
<dbReference type="EMBL" id="CP158490">
    <property type="protein sequence ID" value="XBY21780.1"/>
    <property type="molecule type" value="Genomic_DNA"/>
</dbReference>
<gene>
    <name evidence="2" type="ORF">ABCR88_19940</name>
</gene>
<dbReference type="AlphaFoldDB" id="A0AAU7WQ25"/>
<feature type="domain" description="DUF4435" evidence="1">
    <location>
        <begin position="44"/>
        <end position="253"/>
    </location>
</feature>
<organism evidence="2">
    <name type="scientific">Pseudomonas sp. W17</name>
    <dbReference type="NCBI Taxonomy" id="3144407"/>
    <lineage>
        <taxon>Bacteria</taxon>
        <taxon>Pseudomonadati</taxon>
        <taxon>Pseudomonadota</taxon>
        <taxon>Gammaproteobacteria</taxon>
        <taxon>Pseudomonadales</taxon>
        <taxon>Pseudomonadaceae</taxon>
        <taxon>Pseudomonas</taxon>
    </lineage>
</organism>
<proteinExistence type="predicted"/>
<evidence type="ECO:0000259" key="1">
    <source>
        <dbReference type="Pfam" id="PF14491"/>
    </source>
</evidence>